<reference evidence="3 4" key="1">
    <citation type="journal article" date="2012" name="J. Bacteriol.">
        <title>Draft Genome Sequence of Sinorhizobium meliloti CCNWSX0020, a Nitrogen-Fixing Symbiont with Copper Tolerance Capability Isolated from Lead-Zinc Mine Tailings.</title>
        <authorList>
            <person name="Li Z."/>
            <person name="Ma Z."/>
            <person name="Hao X."/>
            <person name="Wei G."/>
        </authorList>
    </citation>
    <scope>NUCLEOTIDE SEQUENCE [LARGE SCALE GENOMIC DNA]</scope>
    <source>
        <strain evidence="3 4">CCNWSX0020</strain>
    </source>
</reference>
<proteinExistence type="predicted"/>
<dbReference type="InterPro" id="IPR001506">
    <property type="entry name" value="Peptidase_M12A"/>
</dbReference>
<feature type="domain" description="Peptidase M12A" evidence="2">
    <location>
        <begin position="121"/>
        <end position="317"/>
    </location>
</feature>
<keyword evidence="1" id="KW-0482">Metalloprotease</keyword>
<dbReference type="EMBL" id="AGVV01000001">
    <property type="protein sequence ID" value="EHK80071.1"/>
    <property type="molecule type" value="Genomic_DNA"/>
</dbReference>
<dbReference type="InterPro" id="IPR024079">
    <property type="entry name" value="MetalloPept_cat_dom_sf"/>
</dbReference>
<protein>
    <submittedName>
        <fullName evidence="3">Peptidase M12A, astacin</fullName>
    </submittedName>
</protein>
<dbReference type="CDD" id="cd04280">
    <property type="entry name" value="ZnMc_astacin_like"/>
    <property type="match status" value="1"/>
</dbReference>
<comment type="cofactor">
    <cofactor evidence="1">
        <name>Zn(2+)</name>
        <dbReference type="ChEBI" id="CHEBI:29105"/>
    </cofactor>
    <text evidence="1">Binds 1 zinc ion per subunit.</text>
</comment>
<dbReference type="Pfam" id="PF01400">
    <property type="entry name" value="Astacin"/>
    <property type="match status" value="1"/>
</dbReference>
<dbReference type="PANTHER" id="PTHR10127">
    <property type="entry name" value="DISCOIDIN, CUB, EGF, LAMININ , AND ZINC METALLOPROTEASE DOMAIN CONTAINING"/>
    <property type="match status" value="1"/>
</dbReference>
<feature type="active site" evidence="1">
    <location>
        <position position="219"/>
    </location>
</feature>
<dbReference type="InterPro" id="IPR006026">
    <property type="entry name" value="Peptidase_Metallo"/>
</dbReference>
<dbReference type="PROSITE" id="PS51864">
    <property type="entry name" value="ASTACIN"/>
    <property type="match status" value="1"/>
</dbReference>
<dbReference type="AlphaFoldDB" id="H0FSX1"/>
<gene>
    <name evidence="3" type="ORF">SM0020_01180</name>
</gene>
<dbReference type="Proteomes" id="UP000004038">
    <property type="component" value="Unassembled WGS sequence"/>
</dbReference>
<evidence type="ECO:0000259" key="2">
    <source>
        <dbReference type="PROSITE" id="PS51864"/>
    </source>
</evidence>
<keyword evidence="1" id="KW-0378">Hydrolase</keyword>
<sequence length="317" mass="34867">MSNPAIRIVVGSLFSLLPSISTGQDVMEGVELAAPEAAYQEARQVQIKTDEGLVTVPYYNIEDMAVFEGDILLGTAEELALVNLFAGVDFEQFEQQAGETGEGSLRDSLGARGSEAVVRGLAIKRNFGGRIKRWPNKTVPYVFERDFRQEALVRQAIRHWEDATDIRFVERTQQNERDFPDFVIFHRPSEGCSSFVGMQGGGQVINLAQQCGLGAAIHEIGHAVGLGHEHTRSDRDGHVVVSWENIQPRATFNFEKNPGKYVDIGSYDYSSIMHYGGFGFALDRTRPTIVSRNGAPIGQRRALSAGDRAAVAAMYGN</sequence>
<dbReference type="GO" id="GO:0008270">
    <property type="term" value="F:zinc ion binding"/>
    <property type="evidence" value="ECO:0007669"/>
    <property type="project" value="UniProtKB-UniRule"/>
</dbReference>
<dbReference type="RefSeq" id="WP_003525530.1">
    <property type="nucleotide sequence ID" value="NZ_AGVV01000001.1"/>
</dbReference>
<dbReference type="GO" id="GO:0004222">
    <property type="term" value="F:metalloendopeptidase activity"/>
    <property type="evidence" value="ECO:0007669"/>
    <property type="project" value="UniProtKB-UniRule"/>
</dbReference>
<accession>H0FSX1</accession>
<evidence type="ECO:0000313" key="3">
    <source>
        <dbReference type="EMBL" id="EHK80071.1"/>
    </source>
</evidence>
<name>H0FSX1_RHIML</name>
<dbReference type="PRINTS" id="PR00480">
    <property type="entry name" value="ASTACIN"/>
</dbReference>
<organism evidence="3 4">
    <name type="scientific">Sinorhizobium meliloti CCNWSX0020</name>
    <dbReference type="NCBI Taxonomy" id="1107881"/>
    <lineage>
        <taxon>Bacteria</taxon>
        <taxon>Pseudomonadati</taxon>
        <taxon>Pseudomonadota</taxon>
        <taxon>Alphaproteobacteria</taxon>
        <taxon>Hyphomicrobiales</taxon>
        <taxon>Rhizobiaceae</taxon>
        <taxon>Sinorhizobium/Ensifer group</taxon>
        <taxon>Sinorhizobium</taxon>
    </lineage>
</organism>
<feature type="binding site" evidence="1">
    <location>
        <position position="228"/>
    </location>
    <ligand>
        <name>Zn(2+)</name>
        <dbReference type="ChEBI" id="CHEBI:29105"/>
        <note>catalytic</note>
    </ligand>
</feature>
<dbReference type="InterPro" id="IPR034035">
    <property type="entry name" value="Astacin-like_dom"/>
</dbReference>
<dbReference type="SMART" id="SM00235">
    <property type="entry name" value="ZnMc"/>
    <property type="match status" value="1"/>
</dbReference>
<dbReference type="PANTHER" id="PTHR10127:SF850">
    <property type="entry name" value="METALLOENDOPEPTIDASE"/>
    <property type="match status" value="1"/>
</dbReference>
<keyword evidence="1" id="KW-0479">Metal-binding</keyword>
<feature type="binding site" evidence="1">
    <location>
        <position position="222"/>
    </location>
    <ligand>
        <name>Zn(2+)</name>
        <dbReference type="ChEBI" id="CHEBI:29105"/>
        <note>catalytic</note>
    </ligand>
</feature>
<dbReference type="GO" id="GO:0006508">
    <property type="term" value="P:proteolysis"/>
    <property type="evidence" value="ECO:0007669"/>
    <property type="project" value="UniProtKB-KW"/>
</dbReference>
<feature type="binding site" evidence="1">
    <location>
        <position position="218"/>
    </location>
    <ligand>
        <name>Zn(2+)</name>
        <dbReference type="ChEBI" id="CHEBI:29105"/>
        <note>catalytic</note>
    </ligand>
</feature>
<comment type="caution">
    <text evidence="1">Lacks conserved residue(s) required for the propagation of feature annotation.</text>
</comment>
<keyword evidence="1" id="KW-0862">Zinc</keyword>
<evidence type="ECO:0000256" key="1">
    <source>
        <dbReference type="PROSITE-ProRule" id="PRU01211"/>
    </source>
</evidence>
<keyword evidence="1" id="KW-0645">Protease</keyword>
<dbReference type="SUPFAM" id="SSF55486">
    <property type="entry name" value="Metalloproteases ('zincins'), catalytic domain"/>
    <property type="match status" value="1"/>
</dbReference>
<dbReference type="Gene3D" id="3.40.390.10">
    <property type="entry name" value="Collagenase (Catalytic Domain)"/>
    <property type="match status" value="1"/>
</dbReference>
<evidence type="ECO:0000313" key="4">
    <source>
        <dbReference type="Proteomes" id="UP000004038"/>
    </source>
</evidence>